<evidence type="ECO:0000259" key="5">
    <source>
        <dbReference type="SMART" id="SM00861"/>
    </source>
</evidence>
<dbReference type="InterPro" id="IPR033248">
    <property type="entry name" value="Transketolase_C"/>
</dbReference>
<dbReference type="AlphaFoldDB" id="A0A075JJ38"/>
<dbReference type="HOGENOM" id="CLU_012907_1_0_11"/>
<dbReference type="GeneID" id="41840035"/>
<dbReference type="GO" id="GO:0003863">
    <property type="term" value="F:branched-chain 2-oxo acid dehydrogenase activity"/>
    <property type="evidence" value="ECO:0007669"/>
    <property type="project" value="UniProtKB-EC"/>
</dbReference>
<keyword evidence="3" id="KW-0560">Oxidoreductase</keyword>
<proteinExistence type="predicted"/>
<protein>
    <recommendedName>
        <fullName evidence="2">3-methyl-2-oxobutanoate dehydrogenase (2-methylpropanoyl-transferring)</fullName>
        <ecNumber evidence="2">1.2.4.4</ecNumber>
    </recommendedName>
</protein>
<comment type="cofactor">
    <cofactor evidence="1">
        <name>thiamine diphosphate</name>
        <dbReference type="ChEBI" id="CHEBI:58937"/>
    </cofactor>
</comment>
<evidence type="ECO:0000256" key="4">
    <source>
        <dbReference type="SAM" id="MobiDB-lite"/>
    </source>
</evidence>
<dbReference type="FunFam" id="3.40.50.920:FF:000001">
    <property type="entry name" value="Pyruvate dehydrogenase E1 beta subunit"/>
    <property type="match status" value="1"/>
</dbReference>
<dbReference type="SUPFAM" id="SSF52922">
    <property type="entry name" value="TK C-terminal domain-like"/>
    <property type="match status" value="1"/>
</dbReference>
<dbReference type="EC" id="1.2.4.4" evidence="2"/>
<dbReference type="OrthoDB" id="3457658at2"/>
<reference evidence="6 7" key="1">
    <citation type="submission" date="2014-07" db="EMBL/GenBank/DDBJ databases">
        <title>Genome Sequencing of Dermacoccus nishinomiyaensis.</title>
        <authorList>
            <person name="Hong K.W."/>
            <person name="Chan K.G."/>
        </authorList>
    </citation>
    <scope>NUCLEOTIDE SEQUENCE [LARGE SCALE GENOMIC DNA]</scope>
    <source>
        <strain evidence="6 7">M25</strain>
    </source>
</reference>
<name>A0A075JJ38_9MICO</name>
<dbReference type="FunFam" id="3.40.50.970:FF:000001">
    <property type="entry name" value="Pyruvate dehydrogenase E1 beta subunit"/>
    <property type="match status" value="1"/>
</dbReference>
<dbReference type="GO" id="GO:0009083">
    <property type="term" value="P:branched-chain amino acid catabolic process"/>
    <property type="evidence" value="ECO:0007669"/>
    <property type="project" value="TreeGrafter"/>
</dbReference>
<dbReference type="GO" id="GO:0007584">
    <property type="term" value="P:response to nutrient"/>
    <property type="evidence" value="ECO:0007669"/>
    <property type="project" value="TreeGrafter"/>
</dbReference>
<dbReference type="RefSeq" id="WP_038566670.1">
    <property type="nucleotide sequence ID" value="NZ_CP008889.1"/>
</dbReference>
<dbReference type="InterPro" id="IPR005475">
    <property type="entry name" value="Transketolase-like_Pyr-bd"/>
</dbReference>
<dbReference type="Gene3D" id="3.40.50.970">
    <property type="match status" value="1"/>
</dbReference>
<dbReference type="SMART" id="SM00861">
    <property type="entry name" value="Transket_pyr"/>
    <property type="match status" value="1"/>
</dbReference>
<feature type="domain" description="Transketolase-like pyrimidine-binding" evidence="5">
    <location>
        <begin position="24"/>
        <end position="198"/>
    </location>
</feature>
<dbReference type="GO" id="GO:0000287">
    <property type="term" value="F:magnesium ion binding"/>
    <property type="evidence" value="ECO:0007669"/>
    <property type="project" value="UniProtKB-ARBA"/>
</dbReference>
<dbReference type="PANTHER" id="PTHR42980">
    <property type="entry name" value="2-OXOISOVALERATE DEHYDROGENASE SUBUNIT BETA-RELATED"/>
    <property type="match status" value="1"/>
</dbReference>
<dbReference type="Gene3D" id="3.40.50.920">
    <property type="match status" value="1"/>
</dbReference>
<dbReference type="SUPFAM" id="SSF52518">
    <property type="entry name" value="Thiamin diphosphate-binding fold (THDP-binding)"/>
    <property type="match status" value="1"/>
</dbReference>
<gene>
    <name evidence="6" type="ORF">HX89_02115</name>
</gene>
<dbReference type="InterPro" id="IPR029061">
    <property type="entry name" value="THDP-binding"/>
</dbReference>
<dbReference type="CDD" id="cd07036">
    <property type="entry name" value="TPP_PYR_E1-PDHc-beta_like"/>
    <property type="match status" value="1"/>
</dbReference>
<evidence type="ECO:0000313" key="6">
    <source>
        <dbReference type="EMBL" id="AIF39973.1"/>
    </source>
</evidence>
<evidence type="ECO:0000256" key="1">
    <source>
        <dbReference type="ARBA" id="ARBA00001964"/>
    </source>
</evidence>
<evidence type="ECO:0000313" key="7">
    <source>
        <dbReference type="Proteomes" id="UP000027986"/>
    </source>
</evidence>
<feature type="region of interest" description="Disordered" evidence="4">
    <location>
        <begin position="1"/>
        <end position="20"/>
    </location>
</feature>
<keyword evidence="7" id="KW-1185">Reference proteome</keyword>
<organism evidence="6 7">
    <name type="scientific">Dermacoccus nishinomiyaensis</name>
    <dbReference type="NCBI Taxonomy" id="1274"/>
    <lineage>
        <taxon>Bacteria</taxon>
        <taxon>Bacillati</taxon>
        <taxon>Actinomycetota</taxon>
        <taxon>Actinomycetes</taxon>
        <taxon>Micrococcales</taxon>
        <taxon>Dermacoccaceae</taxon>
        <taxon>Dermacoccus</taxon>
    </lineage>
</organism>
<dbReference type="eggNOG" id="COG0022">
    <property type="taxonomic scope" value="Bacteria"/>
</dbReference>
<dbReference type="InterPro" id="IPR009014">
    <property type="entry name" value="Transketo_C/PFOR_II"/>
</dbReference>
<dbReference type="Pfam" id="PF02780">
    <property type="entry name" value="Transketolase_C"/>
    <property type="match status" value="1"/>
</dbReference>
<dbReference type="PANTHER" id="PTHR42980:SF1">
    <property type="entry name" value="2-OXOISOVALERATE DEHYDROGENASE SUBUNIT BETA, MITOCHONDRIAL"/>
    <property type="match status" value="1"/>
</dbReference>
<evidence type="ECO:0000256" key="3">
    <source>
        <dbReference type="ARBA" id="ARBA00023002"/>
    </source>
</evidence>
<dbReference type="KEGG" id="dni:HX89_02115"/>
<dbReference type="Proteomes" id="UP000027986">
    <property type="component" value="Chromosome"/>
</dbReference>
<sequence length="346" mass="37376">MSGASTSTAPGAEKAAKPKKAPKLSLAKALNAAMHDAMAADDKVVVIGEDVGELGGVFRLTDGLKKEFGDRVIDPPLAESGIVGSAVGLAMRGYRPIVEIQFDGFVYPAFDQIVSQVSKVHNRTEGAVKLPMVIRIPFGGGIGAVEHHSESNEAYFAHTAGLRVVVCSRPVDAYWMMCQAIDCDDPVIFFEPKRRYHEPSPDQLDLAAGPARGLFEAEVLREGTDLTLLAYGPMVRTCLDVAAAAEAEGRSLEVIDLRTLSPIDEETICESVRKTGRAVIVHEAARSYGVGAELAALLQERCFYSLEAPVQRVTGYDIPYPPSRHEREYLPGLDRILDAVDASFSF</sequence>
<dbReference type="EMBL" id="CP008889">
    <property type="protein sequence ID" value="AIF39973.1"/>
    <property type="molecule type" value="Genomic_DNA"/>
</dbReference>
<dbReference type="Pfam" id="PF02779">
    <property type="entry name" value="Transket_pyr"/>
    <property type="match status" value="1"/>
</dbReference>
<accession>A0A075JJ38</accession>
<evidence type="ECO:0000256" key="2">
    <source>
        <dbReference type="ARBA" id="ARBA00012277"/>
    </source>
</evidence>